<organism evidence="1 2">
    <name type="scientific">Protopolystoma xenopodis</name>
    <dbReference type="NCBI Taxonomy" id="117903"/>
    <lineage>
        <taxon>Eukaryota</taxon>
        <taxon>Metazoa</taxon>
        <taxon>Spiralia</taxon>
        <taxon>Lophotrochozoa</taxon>
        <taxon>Platyhelminthes</taxon>
        <taxon>Monogenea</taxon>
        <taxon>Polyopisthocotylea</taxon>
        <taxon>Polystomatidea</taxon>
        <taxon>Polystomatidae</taxon>
        <taxon>Protopolystoma</taxon>
    </lineage>
</organism>
<name>A0A3S5AKF9_9PLAT</name>
<accession>A0A3S5AKF9</accession>
<comment type="caution">
    <text evidence="1">The sequence shown here is derived from an EMBL/GenBank/DDBJ whole genome shotgun (WGS) entry which is preliminary data.</text>
</comment>
<protein>
    <submittedName>
        <fullName evidence="1">Uncharacterized protein</fullName>
    </submittedName>
</protein>
<evidence type="ECO:0000313" key="1">
    <source>
        <dbReference type="EMBL" id="VEL26050.1"/>
    </source>
</evidence>
<dbReference type="AlphaFoldDB" id="A0A3S5AKF9"/>
<proteinExistence type="predicted"/>
<dbReference type="Proteomes" id="UP000784294">
    <property type="component" value="Unassembled WGS sequence"/>
</dbReference>
<evidence type="ECO:0000313" key="2">
    <source>
        <dbReference type="Proteomes" id="UP000784294"/>
    </source>
</evidence>
<dbReference type="EMBL" id="CAAALY010077800">
    <property type="protein sequence ID" value="VEL26050.1"/>
    <property type="molecule type" value="Genomic_DNA"/>
</dbReference>
<sequence length="57" mass="5876">MSCSLGCSVLVVSNADWSSSLLKPPLVQRAEGSRTVGLEAGCHDEPALPAFGNLSNC</sequence>
<reference evidence="1" key="1">
    <citation type="submission" date="2018-11" db="EMBL/GenBank/DDBJ databases">
        <authorList>
            <consortium name="Pathogen Informatics"/>
        </authorList>
    </citation>
    <scope>NUCLEOTIDE SEQUENCE</scope>
</reference>
<gene>
    <name evidence="1" type="ORF">PXEA_LOCUS19490</name>
</gene>
<keyword evidence="2" id="KW-1185">Reference proteome</keyword>